<dbReference type="Proteomes" id="UP000215027">
    <property type="component" value="Chromosome I"/>
</dbReference>
<dbReference type="OrthoDB" id="9805360at2"/>
<dbReference type="AlphaFoldDB" id="A0A160SYL5"/>
<dbReference type="RefSeq" id="WP_157912806.1">
    <property type="nucleotide sequence ID" value="NZ_LN890655.1"/>
</dbReference>
<feature type="domain" description="MIP18 family-like" evidence="1">
    <location>
        <begin position="6"/>
        <end position="74"/>
    </location>
</feature>
<dbReference type="KEGG" id="pbf:CFX0092_A0273"/>
<gene>
    <name evidence="2" type="ORF">CFX0092_A0273</name>
</gene>
<dbReference type="EMBL" id="LN890655">
    <property type="protein sequence ID" value="CUS02154.2"/>
    <property type="molecule type" value="Genomic_DNA"/>
</dbReference>
<protein>
    <recommendedName>
        <fullName evidence="1">MIP18 family-like domain-containing protein</fullName>
    </recommendedName>
</protein>
<proteinExistence type="predicted"/>
<accession>A0A160SYL5</accession>
<sequence length="101" mass="11092">MIASKEEQLMESLRSVIDPEIGLNIVELGLVRAVEADPDTDKMKITMILTTPFCPYGPQLIEQVRMVGNQVIPGGVLVEIGMELWDPSMMEEGAGGDWGLF</sequence>
<dbReference type="Pfam" id="PF01883">
    <property type="entry name" value="FeS_assembly_P"/>
    <property type="match status" value="1"/>
</dbReference>
<reference evidence="2" key="1">
    <citation type="submission" date="2016-01" db="EMBL/GenBank/DDBJ databases">
        <authorList>
            <person name="Mcilroy J.S."/>
            <person name="Karst M S."/>
            <person name="Albertsen M."/>
        </authorList>
    </citation>
    <scope>NUCLEOTIDE SEQUENCE</scope>
    <source>
        <strain evidence="2">Cfx-K</strain>
    </source>
</reference>
<dbReference type="SUPFAM" id="SSF117916">
    <property type="entry name" value="Fe-S cluster assembly (FSCA) domain-like"/>
    <property type="match status" value="1"/>
</dbReference>
<organism evidence="2 3">
    <name type="scientific">Candidatus Promineifilum breve</name>
    <dbReference type="NCBI Taxonomy" id="1806508"/>
    <lineage>
        <taxon>Bacteria</taxon>
        <taxon>Bacillati</taxon>
        <taxon>Chloroflexota</taxon>
        <taxon>Ardenticatenia</taxon>
        <taxon>Candidatus Promineifilales</taxon>
        <taxon>Candidatus Promineifilaceae</taxon>
        <taxon>Candidatus Promineifilum</taxon>
    </lineage>
</organism>
<dbReference type="PANTHER" id="PTHR42831:SF1">
    <property type="entry name" value="FE-S PROTEIN MATURATION AUXILIARY FACTOR YITW"/>
    <property type="match status" value="1"/>
</dbReference>
<dbReference type="PANTHER" id="PTHR42831">
    <property type="entry name" value="FE-S PROTEIN MATURATION AUXILIARY FACTOR YITW"/>
    <property type="match status" value="1"/>
</dbReference>
<evidence type="ECO:0000313" key="2">
    <source>
        <dbReference type="EMBL" id="CUS02154.2"/>
    </source>
</evidence>
<evidence type="ECO:0000259" key="1">
    <source>
        <dbReference type="Pfam" id="PF01883"/>
    </source>
</evidence>
<evidence type="ECO:0000313" key="3">
    <source>
        <dbReference type="Proteomes" id="UP000215027"/>
    </source>
</evidence>
<keyword evidence="3" id="KW-1185">Reference proteome</keyword>
<dbReference type="InterPro" id="IPR002744">
    <property type="entry name" value="MIP18-like"/>
</dbReference>
<dbReference type="Gene3D" id="3.30.300.130">
    <property type="entry name" value="Fe-S cluster assembly (FSCA)"/>
    <property type="match status" value="1"/>
</dbReference>
<dbReference type="InterPro" id="IPR034904">
    <property type="entry name" value="FSCA_dom_sf"/>
</dbReference>
<name>A0A160SYL5_9CHLR</name>
<dbReference type="InterPro" id="IPR052339">
    <property type="entry name" value="Fe-S_Maturation_MIP18"/>
</dbReference>